<organism evidence="1 2">
    <name type="scientific">Halobium palmae</name>
    <dbReference type="NCBI Taxonomy" id="1776492"/>
    <lineage>
        <taxon>Archaea</taxon>
        <taxon>Methanobacteriati</taxon>
        <taxon>Methanobacteriota</taxon>
        <taxon>Stenosarchaea group</taxon>
        <taxon>Halobacteria</taxon>
        <taxon>Halobacteriales</taxon>
        <taxon>Haloferacaceae</taxon>
        <taxon>Halobium</taxon>
    </lineage>
</organism>
<feature type="non-terminal residue" evidence="1">
    <location>
        <position position="1"/>
    </location>
</feature>
<reference evidence="1 2" key="1">
    <citation type="journal article" date="2019" name="Int. J. Syst. Evol. Microbiol.">
        <title>The Global Catalogue of Microorganisms (GCM) 10K type strain sequencing project: providing services to taxonomists for standard genome sequencing and annotation.</title>
        <authorList>
            <consortium name="The Broad Institute Genomics Platform"/>
            <consortium name="The Broad Institute Genome Sequencing Center for Infectious Disease"/>
            <person name="Wu L."/>
            <person name="Ma J."/>
        </authorList>
    </citation>
    <scope>NUCLEOTIDE SEQUENCE [LARGE SCALE GENOMIC DNA]</scope>
    <source>
        <strain evidence="1 2">NBRC 111368</strain>
    </source>
</reference>
<comment type="caution">
    <text evidence="1">The sequence shown here is derived from an EMBL/GenBank/DDBJ whole genome shotgun (WGS) entry which is preliminary data.</text>
</comment>
<evidence type="ECO:0000313" key="1">
    <source>
        <dbReference type="EMBL" id="MFC6726337.1"/>
    </source>
</evidence>
<sequence length="39" mass="4137">VFCLPGSENAARLGSEEVIVPQVGHLAGLARRDDGDEEE</sequence>
<keyword evidence="2" id="KW-1185">Reference proteome</keyword>
<protein>
    <submittedName>
        <fullName evidence="1">Molybdenum cofactor biosynthesis protein B</fullName>
    </submittedName>
</protein>
<accession>A0ABD5S5Q3</accession>
<proteinExistence type="predicted"/>
<evidence type="ECO:0000313" key="2">
    <source>
        <dbReference type="Proteomes" id="UP001596328"/>
    </source>
</evidence>
<name>A0ABD5S5Q3_9EURY</name>
<dbReference type="EMBL" id="JBHSWU010001044">
    <property type="protein sequence ID" value="MFC6726337.1"/>
    <property type="molecule type" value="Genomic_DNA"/>
</dbReference>
<dbReference type="AlphaFoldDB" id="A0ABD5S5Q3"/>
<dbReference type="Proteomes" id="UP001596328">
    <property type="component" value="Unassembled WGS sequence"/>
</dbReference>
<gene>
    <name evidence="1" type="ORF">ACFQE1_18615</name>
</gene>